<evidence type="ECO:0000313" key="4">
    <source>
        <dbReference type="Proteomes" id="UP000829196"/>
    </source>
</evidence>
<dbReference type="PANTHER" id="PTHR33179">
    <property type="entry name" value="VQ MOTIF-CONTAINING PROTEIN"/>
    <property type="match status" value="1"/>
</dbReference>
<dbReference type="GO" id="GO:0006970">
    <property type="term" value="P:response to osmotic stress"/>
    <property type="evidence" value="ECO:0007669"/>
    <property type="project" value="TreeGrafter"/>
</dbReference>
<accession>A0A8T3AQ20</accession>
<dbReference type="InterPro" id="IPR039609">
    <property type="entry name" value="VQ_15/22"/>
</dbReference>
<dbReference type="PANTHER" id="PTHR33179:SF9">
    <property type="entry name" value="OS01G0278000 PROTEIN"/>
    <property type="match status" value="1"/>
</dbReference>
<evidence type="ECO:0000313" key="3">
    <source>
        <dbReference type="EMBL" id="KAI0498220.1"/>
    </source>
</evidence>
<dbReference type="OrthoDB" id="780868at2759"/>
<protein>
    <recommendedName>
        <fullName evidence="2">VQ domain-containing protein</fullName>
    </recommendedName>
</protein>
<feature type="compositionally biased region" description="Basic residues" evidence="1">
    <location>
        <begin position="80"/>
        <end position="90"/>
    </location>
</feature>
<dbReference type="Pfam" id="PF05678">
    <property type="entry name" value="VQ"/>
    <property type="match status" value="1"/>
</dbReference>
<sequence>MAENSYSIDAWAYRPVFADSASWITDAFVRENEVLTKALQISLSDDSSASETLSSAAYLPPQPPLMAPSRNPISCSPAKKITKRKSRASKRSPTTYINADPANFRRMVQEVTGIRLGEGGMPVEAVVRPEPQRSGMGRAGQAQGYLPTLDTSALLLDRAGIVGPASVACGSFGPVVDSPVFDFEPFPVFPTLESWGM</sequence>
<dbReference type="GO" id="GO:0005516">
    <property type="term" value="F:calmodulin binding"/>
    <property type="evidence" value="ECO:0007669"/>
    <property type="project" value="TreeGrafter"/>
</dbReference>
<reference evidence="3" key="1">
    <citation type="journal article" date="2022" name="Front. Genet.">
        <title>Chromosome-Scale Assembly of the Dendrobium nobile Genome Provides Insights Into the Molecular Mechanism of the Biosynthesis of the Medicinal Active Ingredient of Dendrobium.</title>
        <authorList>
            <person name="Xu Q."/>
            <person name="Niu S.-C."/>
            <person name="Li K.-L."/>
            <person name="Zheng P.-J."/>
            <person name="Zhang X.-J."/>
            <person name="Jia Y."/>
            <person name="Liu Y."/>
            <person name="Niu Y.-X."/>
            <person name="Yu L.-H."/>
            <person name="Chen D.-F."/>
            <person name="Zhang G.-Q."/>
        </authorList>
    </citation>
    <scope>NUCLEOTIDE SEQUENCE</scope>
    <source>
        <tissue evidence="3">Leaf</tissue>
    </source>
</reference>
<dbReference type="EMBL" id="JAGYWB010000015">
    <property type="protein sequence ID" value="KAI0498220.1"/>
    <property type="molecule type" value="Genomic_DNA"/>
</dbReference>
<feature type="domain" description="VQ" evidence="2">
    <location>
        <begin position="91"/>
        <end position="114"/>
    </location>
</feature>
<comment type="caution">
    <text evidence="3">The sequence shown here is derived from an EMBL/GenBank/DDBJ whole genome shotgun (WGS) entry which is preliminary data.</text>
</comment>
<dbReference type="AlphaFoldDB" id="A0A8T3AQ20"/>
<evidence type="ECO:0000256" key="1">
    <source>
        <dbReference type="SAM" id="MobiDB-lite"/>
    </source>
</evidence>
<name>A0A8T3AQ20_DENNO</name>
<keyword evidence="4" id="KW-1185">Reference proteome</keyword>
<evidence type="ECO:0000259" key="2">
    <source>
        <dbReference type="Pfam" id="PF05678"/>
    </source>
</evidence>
<organism evidence="3 4">
    <name type="scientific">Dendrobium nobile</name>
    <name type="common">Orchid</name>
    <dbReference type="NCBI Taxonomy" id="94219"/>
    <lineage>
        <taxon>Eukaryota</taxon>
        <taxon>Viridiplantae</taxon>
        <taxon>Streptophyta</taxon>
        <taxon>Embryophyta</taxon>
        <taxon>Tracheophyta</taxon>
        <taxon>Spermatophyta</taxon>
        <taxon>Magnoliopsida</taxon>
        <taxon>Liliopsida</taxon>
        <taxon>Asparagales</taxon>
        <taxon>Orchidaceae</taxon>
        <taxon>Epidendroideae</taxon>
        <taxon>Malaxideae</taxon>
        <taxon>Dendrobiinae</taxon>
        <taxon>Dendrobium</taxon>
    </lineage>
</organism>
<gene>
    <name evidence="3" type="ORF">KFK09_021461</name>
</gene>
<dbReference type="GO" id="GO:0005634">
    <property type="term" value="C:nucleus"/>
    <property type="evidence" value="ECO:0007669"/>
    <property type="project" value="TreeGrafter"/>
</dbReference>
<feature type="region of interest" description="Disordered" evidence="1">
    <location>
        <begin position="62"/>
        <end position="96"/>
    </location>
</feature>
<dbReference type="Proteomes" id="UP000829196">
    <property type="component" value="Unassembled WGS sequence"/>
</dbReference>
<proteinExistence type="predicted"/>
<dbReference type="InterPro" id="IPR008889">
    <property type="entry name" value="VQ"/>
</dbReference>